<dbReference type="EMBL" id="HBIC01023902">
    <property type="protein sequence ID" value="CAE0283078.1"/>
    <property type="molecule type" value="Transcribed_RNA"/>
</dbReference>
<name>A0A7S3H2C5_9STRA</name>
<accession>A0A7S3H2C5</accession>
<dbReference type="GO" id="GO:0005737">
    <property type="term" value="C:cytoplasm"/>
    <property type="evidence" value="ECO:0007669"/>
    <property type="project" value="TreeGrafter"/>
</dbReference>
<dbReference type="InterPro" id="IPR023214">
    <property type="entry name" value="HAD_sf"/>
</dbReference>
<proteinExistence type="predicted"/>
<dbReference type="SUPFAM" id="SSF56784">
    <property type="entry name" value="HAD-like"/>
    <property type="match status" value="1"/>
</dbReference>
<dbReference type="PANTHER" id="PTHR19288">
    <property type="entry name" value="4-NITROPHENYLPHOSPHATASE-RELATED"/>
    <property type="match status" value="1"/>
</dbReference>
<dbReference type="Gene3D" id="3.40.50.1000">
    <property type="entry name" value="HAD superfamily/HAD-like"/>
    <property type="match status" value="1"/>
</dbReference>
<gene>
    <name evidence="1" type="ORF">SELO1098_LOCUS11912</name>
</gene>
<dbReference type="Pfam" id="PF13242">
    <property type="entry name" value="Hydrolase_like"/>
    <property type="match status" value="1"/>
</dbReference>
<sequence>MKGLEAACAACAPARVGKDKPFGTEAVVLGKPNPDYARLIAEWNGIDLSRAVMVGDRLDTDILMGKLAGMKSLFVLTGVDGLAQMSEKQIYPDFVLPRVGCLWSDRPQQQPSRL</sequence>
<evidence type="ECO:0000313" key="1">
    <source>
        <dbReference type="EMBL" id="CAE0283078.1"/>
    </source>
</evidence>
<dbReference type="GO" id="GO:0016791">
    <property type="term" value="F:phosphatase activity"/>
    <property type="evidence" value="ECO:0007669"/>
    <property type="project" value="TreeGrafter"/>
</dbReference>
<dbReference type="PANTHER" id="PTHR19288:SF46">
    <property type="entry name" value="HALOACID DEHALOGENASE-LIKE HYDROLASE DOMAIN-CONTAINING PROTEIN 2"/>
    <property type="match status" value="1"/>
</dbReference>
<protein>
    <recommendedName>
        <fullName evidence="2">Phosphoglycolate phosphatase</fullName>
    </recommendedName>
</protein>
<dbReference type="InterPro" id="IPR036412">
    <property type="entry name" value="HAD-like_sf"/>
</dbReference>
<reference evidence="1" key="1">
    <citation type="submission" date="2021-01" db="EMBL/GenBank/DDBJ databases">
        <authorList>
            <person name="Corre E."/>
            <person name="Pelletier E."/>
            <person name="Niang G."/>
            <person name="Scheremetjew M."/>
            <person name="Finn R."/>
            <person name="Kale V."/>
            <person name="Holt S."/>
            <person name="Cochrane G."/>
            <person name="Meng A."/>
            <person name="Brown T."/>
            <person name="Cohen L."/>
        </authorList>
    </citation>
    <scope>NUCLEOTIDE SEQUENCE</scope>
    <source>
        <strain evidence="1">CCAP 955/1</strain>
    </source>
</reference>
<organism evidence="1">
    <name type="scientific">Spumella elongata</name>
    <dbReference type="NCBI Taxonomy" id="89044"/>
    <lineage>
        <taxon>Eukaryota</taxon>
        <taxon>Sar</taxon>
        <taxon>Stramenopiles</taxon>
        <taxon>Ochrophyta</taxon>
        <taxon>Chrysophyceae</taxon>
        <taxon>Chromulinales</taxon>
        <taxon>Chromulinaceae</taxon>
        <taxon>Spumella</taxon>
    </lineage>
</organism>
<dbReference type="AlphaFoldDB" id="A0A7S3H2C5"/>
<evidence type="ECO:0008006" key="2">
    <source>
        <dbReference type="Google" id="ProtNLM"/>
    </source>
</evidence>